<name>A0ABU1MC76_9HYPH</name>
<dbReference type="EMBL" id="JAVDQT010000006">
    <property type="protein sequence ID" value="MDR6433652.1"/>
    <property type="molecule type" value="Genomic_DNA"/>
</dbReference>
<dbReference type="Proteomes" id="UP001184614">
    <property type="component" value="Unassembled WGS sequence"/>
</dbReference>
<proteinExistence type="predicted"/>
<dbReference type="Pfam" id="PF17038">
    <property type="entry name" value="CBP_BcsN"/>
    <property type="match status" value="1"/>
</dbReference>
<keyword evidence="3" id="KW-1185">Reference proteome</keyword>
<feature type="region of interest" description="Disordered" evidence="1">
    <location>
        <begin position="218"/>
        <end position="370"/>
    </location>
</feature>
<accession>A0ABU1MC76</accession>
<dbReference type="InterPro" id="IPR031482">
    <property type="entry name" value="CBP_BcsN"/>
</dbReference>
<gene>
    <name evidence="2" type="ORF">J2782_003398</name>
</gene>
<organism evidence="2 3">
    <name type="scientific">Brucella pseudogrignonensis</name>
    <dbReference type="NCBI Taxonomy" id="419475"/>
    <lineage>
        <taxon>Bacteria</taxon>
        <taxon>Pseudomonadati</taxon>
        <taxon>Pseudomonadota</taxon>
        <taxon>Alphaproteobacteria</taxon>
        <taxon>Hyphomicrobiales</taxon>
        <taxon>Brucellaceae</taxon>
        <taxon>Brucella/Ochrobactrum group</taxon>
        <taxon>Brucella</taxon>
    </lineage>
</organism>
<comment type="caution">
    <text evidence="2">The sequence shown here is derived from an EMBL/GenBank/DDBJ whole genome shotgun (WGS) entry which is preliminary data.</text>
</comment>
<feature type="compositionally biased region" description="Polar residues" evidence="1">
    <location>
        <begin position="323"/>
        <end position="335"/>
    </location>
</feature>
<dbReference type="RefSeq" id="WP_310014632.1">
    <property type="nucleotide sequence ID" value="NZ_JAVDQT010000006.1"/>
</dbReference>
<feature type="compositionally biased region" description="Polar residues" evidence="1">
    <location>
        <begin position="257"/>
        <end position="278"/>
    </location>
</feature>
<evidence type="ECO:0008006" key="4">
    <source>
        <dbReference type="Google" id="ProtNLM"/>
    </source>
</evidence>
<feature type="compositionally biased region" description="Low complexity" evidence="1">
    <location>
        <begin position="284"/>
        <end position="295"/>
    </location>
</feature>
<reference evidence="2 3" key="1">
    <citation type="submission" date="2023-07" db="EMBL/GenBank/DDBJ databases">
        <title>Sorghum-associated microbial communities from plants grown in Nebraska, USA.</title>
        <authorList>
            <person name="Schachtman D."/>
        </authorList>
    </citation>
    <scope>NUCLEOTIDE SEQUENCE [LARGE SCALE GENOMIC DNA]</scope>
    <source>
        <strain evidence="2 3">DS1730</strain>
    </source>
</reference>
<sequence>MNNELLIMSSYFMRVGLVVLNNWHVCILALIAPLLASCTSTGTASISNGKRVVTPEDAFVLPANYFVVGVVEDRARNGVTQKITLSTNSKLAGENYFYVQFLGPTDARTENTISYAAITDGRIARELRTEMAGIAMSRSPFYVQNNYGSFSYATGKAPGGDNCIYAWQQIQSPDHNQNFFQNRGRINLRLRLCETGADVDKLLSAMYGFTINATNQANSWNPYGEPASPSPNLGRPGNPVFPPAVKTELAGPFPASDLNSSRLNKNETTFENAVQNKQQENRPRNPSSRSTSPQSVAPQSAVPASVKVTNPNTVTVPSPPVAGQNSSFSREQSPNGGAVKNDAVQVPSPCSLIRPQRSNGGESEANNFCN</sequence>
<protein>
    <recommendedName>
        <fullName evidence="4">Cellulose biosynthesis protein BcsN</fullName>
    </recommendedName>
</protein>
<evidence type="ECO:0000313" key="3">
    <source>
        <dbReference type="Proteomes" id="UP001184614"/>
    </source>
</evidence>
<feature type="compositionally biased region" description="Low complexity" evidence="1">
    <location>
        <begin position="305"/>
        <end position="316"/>
    </location>
</feature>
<evidence type="ECO:0000256" key="1">
    <source>
        <dbReference type="SAM" id="MobiDB-lite"/>
    </source>
</evidence>
<feature type="compositionally biased region" description="Polar residues" evidence="1">
    <location>
        <begin position="356"/>
        <end position="370"/>
    </location>
</feature>
<evidence type="ECO:0000313" key="2">
    <source>
        <dbReference type="EMBL" id="MDR6433652.1"/>
    </source>
</evidence>